<dbReference type="SUPFAM" id="SSF47384">
    <property type="entry name" value="Homodimeric domain of signal transducing histidine kinase"/>
    <property type="match status" value="1"/>
</dbReference>
<feature type="modified residue" description="4-aspartylphosphate" evidence="7">
    <location>
        <position position="56"/>
    </location>
</feature>
<comment type="subcellular location">
    <subcellularLocation>
        <location evidence="2">Cell inner membrane</location>
        <topology evidence="2">Multi-pass membrane protein</topology>
    </subcellularLocation>
</comment>
<dbReference type="Pfam" id="PF02518">
    <property type="entry name" value="HATPase_c"/>
    <property type="match status" value="1"/>
</dbReference>
<dbReference type="InterPro" id="IPR004358">
    <property type="entry name" value="Sig_transdc_His_kin-like_C"/>
</dbReference>
<dbReference type="GO" id="GO:0005886">
    <property type="term" value="C:plasma membrane"/>
    <property type="evidence" value="ECO:0007669"/>
    <property type="project" value="UniProtKB-SubCell"/>
</dbReference>
<dbReference type="InterPro" id="IPR036890">
    <property type="entry name" value="HATPase_C_sf"/>
</dbReference>
<dbReference type="Pfam" id="PF00512">
    <property type="entry name" value="HisKA"/>
    <property type="match status" value="1"/>
</dbReference>
<evidence type="ECO:0000259" key="10">
    <source>
        <dbReference type="PROSITE" id="PS50113"/>
    </source>
</evidence>
<dbReference type="InterPro" id="IPR003594">
    <property type="entry name" value="HATPase_dom"/>
</dbReference>
<dbReference type="AlphaFoldDB" id="A0A239DRF7"/>
<dbReference type="NCBIfam" id="TIGR00229">
    <property type="entry name" value="sensory_box"/>
    <property type="match status" value="2"/>
</dbReference>
<feature type="domain" description="Response regulatory" evidence="9">
    <location>
        <begin position="5"/>
        <end position="121"/>
    </location>
</feature>
<dbReference type="EC" id="2.7.13.3" evidence="3"/>
<dbReference type="InterPro" id="IPR011006">
    <property type="entry name" value="CheY-like_superfamily"/>
</dbReference>
<keyword evidence="4 7" id="KW-0597">Phosphoprotein</keyword>
<dbReference type="CDD" id="cd00075">
    <property type="entry name" value="HATPase"/>
    <property type="match status" value="1"/>
</dbReference>
<evidence type="ECO:0000259" key="9">
    <source>
        <dbReference type="PROSITE" id="PS50110"/>
    </source>
</evidence>
<dbReference type="FunFam" id="3.30.565.10:FF:000006">
    <property type="entry name" value="Sensor histidine kinase WalK"/>
    <property type="match status" value="1"/>
</dbReference>
<evidence type="ECO:0000256" key="3">
    <source>
        <dbReference type="ARBA" id="ARBA00012438"/>
    </source>
</evidence>
<feature type="domain" description="PAC" evidence="10">
    <location>
        <begin position="352"/>
        <end position="404"/>
    </location>
</feature>
<dbReference type="RefSeq" id="WP_089398155.1">
    <property type="nucleotide sequence ID" value="NZ_FZOT01000002.1"/>
</dbReference>
<evidence type="ECO:0000256" key="7">
    <source>
        <dbReference type="PROSITE-ProRule" id="PRU00169"/>
    </source>
</evidence>
<evidence type="ECO:0000256" key="1">
    <source>
        <dbReference type="ARBA" id="ARBA00000085"/>
    </source>
</evidence>
<dbReference type="SMART" id="SM00388">
    <property type="entry name" value="HisKA"/>
    <property type="match status" value="1"/>
</dbReference>
<sequence>MTTLTVLLVDDNPDDRALVARELEHHIAGVRVEHAGDEQALNEAIGRNRFDLVITDYRLRWSTGTEVLREMKRRFPKKPVIMFTGSGNEEVAVNAMKGGLDDYITKTVKHYPRIPYAVLSCVERARQREQLSQALERETLAKVRLEIALQSARMGTWQFDVQSNGIIYSDAIGPMFGQPEGFVHASFQHWLGDVHVDDQPAVMAAWDAAMAGGDDYQAQFRAIGADGRTRWIASSGKIIRDEGNAPKLVIGAARDVTDEVAARERTQRQQEELQTILDVLPVGIAISRDPEANGIQFTPYLAELLGVASGANVSSTGAGVADLPYRVFRDNAEVSPDDLPMQRAARHGIDVRGEELEMRLADGRSIVLLINTSPLRDGAGKVRGAVGALMDVTALKQTQHELEEANRQKTEFLSVLSHELRNPMAAIGYSIDLLRHVGSPEVISKARAVIERQTAHMGRLLDDLLDLSRITRNKIDLDMKPLDLRRVIELGYESAKPMIDPFSHDVVLVLAPEPILVQGDEVRLTQVLTNLLSNAGKFTPPGGRIEVKAFLAAGKAVVQVADNGIGIDPKKLDKVFEMFFQGQTKASGGATGLGIGLAVVHKLVTLHGGTVSAYSDGAGQGACFRMELPIQYRGEASPATLSEGEVWEAGNGRILVADDNVDAANLLSDVLRLDGYTVQTVYDGQSAIELSKKEVPDVAILDIGMPIATGNEVARWMRSQPWGGRVALIAATGWGQKEDRIATMEAGFDHHLVKPINGRKIARLVAEMLRQRRMGN</sequence>
<dbReference type="InterPro" id="IPR001610">
    <property type="entry name" value="PAC"/>
</dbReference>
<dbReference type="PANTHER" id="PTHR43547:SF2">
    <property type="entry name" value="HYBRID SIGNAL TRANSDUCTION HISTIDINE KINASE C"/>
    <property type="match status" value="1"/>
</dbReference>
<evidence type="ECO:0000313" key="12">
    <source>
        <dbReference type="Proteomes" id="UP000198284"/>
    </source>
</evidence>
<dbReference type="EMBL" id="FZOT01000002">
    <property type="protein sequence ID" value="SNS34322.1"/>
    <property type="molecule type" value="Genomic_DNA"/>
</dbReference>
<dbReference type="Gene3D" id="3.40.50.2300">
    <property type="match status" value="2"/>
</dbReference>
<feature type="domain" description="Response regulatory" evidence="9">
    <location>
        <begin position="653"/>
        <end position="769"/>
    </location>
</feature>
<dbReference type="InterPro" id="IPR003661">
    <property type="entry name" value="HisK_dim/P_dom"/>
</dbReference>
<feature type="modified residue" description="4-aspartylphosphate" evidence="7">
    <location>
        <position position="702"/>
    </location>
</feature>
<dbReference type="PROSITE" id="PS50110">
    <property type="entry name" value="RESPONSE_REGULATORY"/>
    <property type="match status" value="2"/>
</dbReference>
<dbReference type="Gene3D" id="3.30.565.10">
    <property type="entry name" value="Histidine kinase-like ATPase, C-terminal domain"/>
    <property type="match status" value="1"/>
</dbReference>
<keyword evidence="12" id="KW-1185">Reference proteome</keyword>
<feature type="domain" description="PAC" evidence="10">
    <location>
        <begin position="216"/>
        <end position="268"/>
    </location>
</feature>
<keyword evidence="6" id="KW-0418">Kinase</keyword>
<dbReference type="SUPFAM" id="SSF52172">
    <property type="entry name" value="CheY-like"/>
    <property type="match status" value="2"/>
</dbReference>
<name>A0A239DRF7_9BURK</name>
<dbReference type="PANTHER" id="PTHR43547">
    <property type="entry name" value="TWO-COMPONENT HISTIDINE KINASE"/>
    <property type="match status" value="1"/>
</dbReference>
<evidence type="ECO:0000313" key="11">
    <source>
        <dbReference type="EMBL" id="SNS34322.1"/>
    </source>
</evidence>
<dbReference type="InterPro" id="IPR013655">
    <property type="entry name" value="PAS_fold_3"/>
</dbReference>
<dbReference type="CDD" id="cd17580">
    <property type="entry name" value="REC_2_DhkD-like"/>
    <property type="match status" value="1"/>
</dbReference>
<dbReference type="CDD" id="cd00082">
    <property type="entry name" value="HisKA"/>
    <property type="match status" value="1"/>
</dbReference>
<evidence type="ECO:0000259" key="8">
    <source>
        <dbReference type="PROSITE" id="PS50109"/>
    </source>
</evidence>
<dbReference type="Proteomes" id="UP000198284">
    <property type="component" value="Unassembled WGS sequence"/>
</dbReference>
<dbReference type="Gene3D" id="3.30.450.20">
    <property type="entry name" value="PAS domain"/>
    <property type="match status" value="2"/>
</dbReference>
<dbReference type="InterPro" id="IPR005467">
    <property type="entry name" value="His_kinase_dom"/>
</dbReference>
<dbReference type="PRINTS" id="PR00344">
    <property type="entry name" value="BCTRLSENSOR"/>
</dbReference>
<dbReference type="InterPro" id="IPR036097">
    <property type="entry name" value="HisK_dim/P_sf"/>
</dbReference>
<reference evidence="11 12" key="1">
    <citation type="submission" date="2017-06" db="EMBL/GenBank/DDBJ databases">
        <authorList>
            <person name="Kim H.J."/>
            <person name="Triplett B.A."/>
        </authorList>
    </citation>
    <scope>NUCLEOTIDE SEQUENCE [LARGE SCALE GENOMIC DNA]</scope>
    <source>
        <strain evidence="11 12">U15</strain>
    </source>
</reference>
<dbReference type="PROSITE" id="PS50109">
    <property type="entry name" value="HIS_KIN"/>
    <property type="match status" value="1"/>
</dbReference>
<evidence type="ECO:0000256" key="5">
    <source>
        <dbReference type="ARBA" id="ARBA00022679"/>
    </source>
</evidence>
<dbReference type="OrthoDB" id="8552871at2"/>
<gene>
    <name evidence="11" type="ORF">SAMN06265795_102302</name>
</gene>
<dbReference type="InterPro" id="IPR001789">
    <property type="entry name" value="Sig_transdc_resp-reg_receiver"/>
</dbReference>
<dbReference type="InterPro" id="IPR000700">
    <property type="entry name" value="PAS-assoc_C"/>
</dbReference>
<dbReference type="CDD" id="cd00130">
    <property type="entry name" value="PAS"/>
    <property type="match status" value="1"/>
</dbReference>
<dbReference type="SUPFAM" id="SSF55785">
    <property type="entry name" value="PYP-like sensor domain (PAS domain)"/>
    <property type="match status" value="2"/>
</dbReference>
<dbReference type="SMART" id="SM00086">
    <property type="entry name" value="PAC"/>
    <property type="match status" value="2"/>
</dbReference>
<dbReference type="Pfam" id="PF00072">
    <property type="entry name" value="Response_reg"/>
    <property type="match status" value="2"/>
</dbReference>
<dbReference type="Pfam" id="PF08447">
    <property type="entry name" value="PAS_3"/>
    <property type="match status" value="1"/>
</dbReference>
<accession>A0A239DRF7</accession>
<proteinExistence type="predicted"/>
<keyword evidence="5" id="KW-0808">Transferase</keyword>
<comment type="catalytic activity">
    <reaction evidence="1">
        <text>ATP + protein L-histidine = ADP + protein N-phospho-L-histidine.</text>
        <dbReference type="EC" id="2.7.13.3"/>
    </reaction>
</comment>
<dbReference type="GO" id="GO:0000155">
    <property type="term" value="F:phosphorelay sensor kinase activity"/>
    <property type="evidence" value="ECO:0007669"/>
    <property type="project" value="InterPro"/>
</dbReference>
<feature type="domain" description="Histidine kinase" evidence="8">
    <location>
        <begin position="415"/>
        <end position="632"/>
    </location>
</feature>
<protein>
    <recommendedName>
        <fullName evidence="3">histidine kinase</fullName>
        <ecNumber evidence="3">2.7.13.3</ecNumber>
    </recommendedName>
</protein>
<dbReference type="SMART" id="SM00387">
    <property type="entry name" value="HATPase_c"/>
    <property type="match status" value="1"/>
</dbReference>
<dbReference type="SUPFAM" id="SSF55874">
    <property type="entry name" value="ATPase domain of HSP90 chaperone/DNA topoisomerase II/histidine kinase"/>
    <property type="match status" value="1"/>
</dbReference>
<dbReference type="Gene3D" id="1.10.287.130">
    <property type="match status" value="1"/>
</dbReference>
<dbReference type="CDD" id="cd00156">
    <property type="entry name" value="REC"/>
    <property type="match status" value="1"/>
</dbReference>
<dbReference type="InterPro" id="IPR000014">
    <property type="entry name" value="PAS"/>
</dbReference>
<dbReference type="SMART" id="SM00448">
    <property type="entry name" value="REC"/>
    <property type="match status" value="2"/>
</dbReference>
<dbReference type="PROSITE" id="PS50113">
    <property type="entry name" value="PAC"/>
    <property type="match status" value="2"/>
</dbReference>
<organism evidence="11 12">
    <name type="scientific">Noviherbaspirillum humi</name>
    <dbReference type="NCBI Taxonomy" id="1688639"/>
    <lineage>
        <taxon>Bacteria</taxon>
        <taxon>Pseudomonadati</taxon>
        <taxon>Pseudomonadota</taxon>
        <taxon>Betaproteobacteria</taxon>
        <taxon>Burkholderiales</taxon>
        <taxon>Oxalobacteraceae</taxon>
        <taxon>Noviherbaspirillum</taxon>
    </lineage>
</organism>
<evidence type="ECO:0000256" key="6">
    <source>
        <dbReference type="ARBA" id="ARBA00022777"/>
    </source>
</evidence>
<evidence type="ECO:0000256" key="4">
    <source>
        <dbReference type="ARBA" id="ARBA00022553"/>
    </source>
</evidence>
<evidence type="ECO:0000256" key="2">
    <source>
        <dbReference type="ARBA" id="ARBA00004429"/>
    </source>
</evidence>
<dbReference type="InterPro" id="IPR035965">
    <property type="entry name" value="PAS-like_dom_sf"/>
</dbReference>